<keyword evidence="2" id="KW-1185">Reference proteome</keyword>
<dbReference type="EMBL" id="JAVDQD010000002">
    <property type="protein sequence ID" value="MDR6239481.1"/>
    <property type="molecule type" value="Genomic_DNA"/>
</dbReference>
<dbReference type="AlphaFoldDB" id="A0AAE3XKH2"/>
<gene>
    <name evidence="1" type="ORF">HNQ88_002518</name>
</gene>
<accession>A0AAE3XKH2</accession>
<evidence type="ECO:0000313" key="2">
    <source>
        <dbReference type="Proteomes" id="UP001185092"/>
    </source>
</evidence>
<proteinExistence type="predicted"/>
<comment type="caution">
    <text evidence="1">The sequence shown here is derived from an EMBL/GenBank/DDBJ whole genome shotgun (WGS) entry which is preliminary data.</text>
</comment>
<protein>
    <submittedName>
        <fullName evidence="1">Uncharacterized protein</fullName>
    </submittedName>
</protein>
<dbReference type="RefSeq" id="WP_309939145.1">
    <property type="nucleotide sequence ID" value="NZ_AP025305.1"/>
</dbReference>
<sequence>MSNTLFFQNNSFSKKVFDKESLFEQFAFTHSKDLFGRESVLIDAEKG</sequence>
<evidence type="ECO:0000313" key="1">
    <source>
        <dbReference type="EMBL" id="MDR6239481.1"/>
    </source>
</evidence>
<dbReference type="Proteomes" id="UP001185092">
    <property type="component" value="Unassembled WGS sequence"/>
</dbReference>
<name>A0AAE3XKH2_9BACT</name>
<reference evidence="1" key="1">
    <citation type="submission" date="2023-07" db="EMBL/GenBank/DDBJ databases">
        <title>Genomic Encyclopedia of Type Strains, Phase IV (KMG-IV): sequencing the most valuable type-strain genomes for metagenomic binning, comparative biology and taxonomic classification.</title>
        <authorList>
            <person name="Goeker M."/>
        </authorList>
    </citation>
    <scope>NUCLEOTIDE SEQUENCE</scope>
    <source>
        <strain evidence="1">DSM 26174</strain>
    </source>
</reference>
<organism evidence="1 2">
    <name type="scientific">Aureibacter tunicatorum</name>
    <dbReference type="NCBI Taxonomy" id="866807"/>
    <lineage>
        <taxon>Bacteria</taxon>
        <taxon>Pseudomonadati</taxon>
        <taxon>Bacteroidota</taxon>
        <taxon>Cytophagia</taxon>
        <taxon>Cytophagales</taxon>
        <taxon>Persicobacteraceae</taxon>
        <taxon>Aureibacter</taxon>
    </lineage>
</organism>